<evidence type="ECO:0000313" key="5">
    <source>
        <dbReference type="Proteomes" id="UP000509761"/>
    </source>
</evidence>
<evidence type="ECO:0000259" key="3">
    <source>
        <dbReference type="Pfam" id="PF00171"/>
    </source>
</evidence>
<dbReference type="GO" id="GO:0018479">
    <property type="term" value="F:benzaldehyde dehydrogenase (NAD+) activity"/>
    <property type="evidence" value="ECO:0007669"/>
    <property type="project" value="UniProtKB-EC"/>
</dbReference>
<dbReference type="InterPro" id="IPR016161">
    <property type="entry name" value="Ald_DH/histidinol_DH"/>
</dbReference>
<keyword evidence="5" id="KW-1185">Reference proteome</keyword>
<comment type="similarity">
    <text evidence="1">Belongs to the aldehyde dehydrogenase family.</text>
</comment>
<dbReference type="EMBL" id="CP054580">
    <property type="protein sequence ID" value="QKS26097.1"/>
    <property type="molecule type" value="Genomic_DNA"/>
</dbReference>
<keyword evidence="4" id="KW-0560">Oxidoreductase</keyword>
<dbReference type="EC" id="1.2.1.28" evidence="4"/>
<organism evidence="4 5">
    <name type="scientific">Vreelandella titanicae</name>
    <dbReference type="NCBI Taxonomy" id="664683"/>
    <lineage>
        <taxon>Bacteria</taxon>
        <taxon>Pseudomonadati</taxon>
        <taxon>Pseudomonadota</taxon>
        <taxon>Gammaproteobacteria</taxon>
        <taxon>Oceanospirillales</taxon>
        <taxon>Halomonadaceae</taxon>
        <taxon>Vreelandella</taxon>
    </lineage>
</organism>
<proteinExistence type="inferred from homology"/>
<reference evidence="4 5" key="1">
    <citation type="submission" date="2019-12" db="EMBL/GenBank/DDBJ databases">
        <title>Genome sequencing and assembly of endphytes of Porphyra tenera.</title>
        <authorList>
            <person name="Park J.M."/>
            <person name="Shin R."/>
            <person name="Jo S.H."/>
        </authorList>
    </citation>
    <scope>NUCLEOTIDE SEQUENCE [LARGE SCALE GENOMIC DNA]</scope>
    <source>
        <strain evidence="4 5">GPM3</strain>
    </source>
</reference>
<sequence>MIVLENQIFPYSRSPLNTSFSDGKYMKNLSDRAARLVTGNPWTQQVHLGPLIDETQAKHFEESVNRSVAMGAKVVAGGKRDGNFFEATVLSGLTPEMPAFGEEIFGPVAPITLFDTDEDVIALVNVSSYGLAAAIHSTSTERALRIADRIKVGMVHINDQTVNNEFQVPFGGMGRSGTSGRFGGPANLDEFTTTQWISVMEQGIQYPF</sequence>
<evidence type="ECO:0000256" key="2">
    <source>
        <dbReference type="ARBA" id="ARBA00023027"/>
    </source>
</evidence>
<dbReference type="Proteomes" id="UP000509761">
    <property type="component" value="Chromosome"/>
</dbReference>
<accession>A0AAP9T1N6</accession>
<dbReference type="Pfam" id="PF00171">
    <property type="entry name" value="Aldedh"/>
    <property type="match status" value="1"/>
</dbReference>
<dbReference type="InterPro" id="IPR015590">
    <property type="entry name" value="Aldehyde_DH_dom"/>
</dbReference>
<dbReference type="AlphaFoldDB" id="A0AAP9T1N6"/>
<dbReference type="PANTHER" id="PTHR42986">
    <property type="entry name" value="BENZALDEHYDE DEHYDROGENASE YFMT"/>
    <property type="match status" value="1"/>
</dbReference>
<dbReference type="SUPFAM" id="SSF53720">
    <property type="entry name" value="ALDH-like"/>
    <property type="match status" value="1"/>
</dbReference>
<feature type="domain" description="Aldehyde dehydrogenase" evidence="3">
    <location>
        <begin position="24"/>
        <end position="197"/>
    </location>
</feature>
<evidence type="ECO:0000256" key="1">
    <source>
        <dbReference type="ARBA" id="ARBA00009986"/>
    </source>
</evidence>
<dbReference type="Gene3D" id="3.40.309.10">
    <property type="entry name" value="Aldehyde Dehydrogenase, Chain A, domain 2"/>
    <property type="match status" value="1"/>
</dbReference>
<keyword evidence="2" id="KW-0520">NAD</keyword>
<name>A0AAP9T1N6_9GAMM</name>
<dbReference type="InterPro" id="IPR016163">
    <property type="entry name" value="Ald_DH_C"/>
</dbReference>
<dbReference type="PANTHER" id="PTHR42986:SF1">
    <property type="entry name" value="BENZALDEHYDE DEHYDROGENASE YFMT"/>
    <property type="match status" value="1"/>
</dbReference>
<protein>
    <submittedName>
        <fullName evidence="4">Benzaldehyde dehydrogenase (NAD(+))</fullName>
        <ecNumber evidence="4">1.2.1.28</ecNumber>
    </submittedName>
</protein>
<gene>
    <name evidence="4" type="ORF">FX987_03894</name>
</gene>
<evidence type="ECO:0000313" key="4">
    <source>
        <dbReference type="EMBL" id="QKS26097.1"/>
    </source>
</evidence>